<evidence type="ECO:0000256" key="4">
    <source>
        <dbReference type="ARBA" id="ARBA00022827"/>
    </source>
</evidence>
<keyword evidence="4" id="KW-0274">FAD</keyword>
<dbReference type="GO" id="GO:0050660">
    <property type="term" value="F:flavin adenine dinucleotide binding"/>
    <property type="evidence" value="ECO:0007669"/>
    <property type="project" value="InterPro"/>
</dbReference>
<evidence type="ECO:0000313" key="7">
    <source>
        <dbReference type="EMBL" id="KAK0656756.1"/>
    </source>
</evidence>
<dbReference type="SUPFAM" id="SSF47203">
    <property type="entry name" value="Acyl-CoA dehydrogenase C-terminal domain-like"/>
    <property type="match status" value="1"/>
</dbReference>
<accession>A0AA39YRS5</accession>
<dbReference type="Gene3D" id="2.40.110.10">
    <property type="entry name" value="Butyryl-CoA Dehydrogenase, subunit A, domain 2"/>
    <property type="match status" value="1"/>
</dbReference>
<evidence type="ECO:0000256" key="2">
    <source>
        <dbReference type="ARBA" id="ARBA00009347"/>
    </source>
</evidence>
<organism evidence="7 8">
    <name type="scientific">Cercophora newfieldiana</name>
    <dbReference type="NCBI Taxonomy" id="92897"/>
    <lineage>
        <taxon>Eukaryota</taxon>
        <taxon>Fungi</taxon>
        <taxon>Dikarya</taxon>
        <taxon>Ascomycota</taxon>
        <taxon>Pezizomycotina</taxon>
        <taxon>Sordariomycetes</taxon>
        <taxon>Sordariomycetidae</taxon>
        <taxon>Sordariales</taxon>
        <taxon>Lasiosphaeriaceae</taxon>
        <taxon>Cercophora</taxon>
    </lineage>
</organism>
<dbReference type="CDD" id="cd00567">
    <property type="entry name" value="ACAD"/>
    <property type="match status" value="1"/>
</dbReference>
<dbReference type="InterPro" id="IPR009075">
    <property type="entry name" value="AcylCo_DH/oxidase_C"/>
</dbReference>
<comment type="cofactor">
    <cofactor evidence="1">
        <name>FAD</name>
        <dbReference type="ChEBI" id="CHEBI:57692"/>
    </cofactor>
</comment>
<protein>
    <submittedName>
        <fullName evidence="7">Acyl-CoA dehydrogenase/oxidase</fullName>
    </submittedName>
</protein>
<keyword evidence="3" id="KW-0285">Flavoprotein</keyword>
<dbReference type="PANTHER" id="PTHR43884:SF12">
    <property type="entry name" value="ISOVALERYL-COA DEHYDROGENASE, MITOCHONDRIAL-RELATED"/>
    <property type="match status" value="1"/>
</dbReference>
<dbReference type="PANTHER" id="PTHR43884">
    <property type="entry name" value="ACYL-COA DEHYDROGENASE"/>
    <property type="match status" value="1"/>
</dbReference>
<gene>
    <name evidence="7" type="ORF">B0T16DRAFT_425250</name>
</gene>
<name>A0AA39YRS5_9PEZI</name>
<reference evidence="7" key="1">
    <citation type="submission" date="2023-06" db="EMBL/GenBank/DDBJ databases">
        <title>Genome-scale phylogeny and comparative genomics of the fungal order Sordariales.</title>
        <authorList>
            <consortium name="Lawrence Berkeley National Laboratory"/>
            <person name="Hensen N."/>
            <person name="Bonometti L."/>
            <person name="Westerberg I."/>
            <person name="Brannstrom I.O."/>
            <person name="Guillou S."/>
            <person name="Cros-Aarteil S."/>
            <person name="Calhoun S."/>
            <person name="Haridas S."/>
            <person name="Kuo A."/>
            <person name="Mondo S."/>
            <person name="Pangilinan J."/>
            <person name="Riley R."/>
            <person name="Labutti K."/>
            <person name="Andreopoulos B."/>
            <person name="Lipzen A."/>
            <person name="Chen C."/>
            <person name="Yanf M."/>
            <person name="Daum C."/>
            <person name="Ng V."/>
            <person name="Clum A."/>
            <person name="Steindorff A."/>
            <person name="Ohm R."/>
            <person name="Martin F."/>
            <person name="Silar P."/>
            <person name="Natvig D."/>
            <person name="Lalanne C."/>
            <person name="Gautier V."/>
            <person name="Ament-Velasquez S.L."/>
            <person name="Kruys A."/>
            <person name="Hutchinson M.I."/>
            <person name="Powell A.J."/>
            <person name="Barry K."/>
            <person name="Miller A.N."/>
            <person name="Grigoriev I.V."/>
            <person name="Debuchy R."/>
            <person name="Gladieux P."/>
            <person name="Thoren M.H."/>
            <person name="Johannesson H."/>
        </authorList>
    </citation>
    <scope>NUCLEOTIDE SEQUENCE</scope>
    <source>
        <strain evidence="7">SMH2532-1</strain>
    </source>
</reference>
<dbReference type="InterPro" id="IPR046373">
    <property type="entry name" value="Acyl-CoA_Oxase/DH_mid-dom_sf"/>
</dbReference>
<dbReference type="GO" id="GO:0046359">
    <property type="term" value="P:butyrate catabolic process"/>
    <property type="evidence" value="ECO:0007669"/>
    <property type="project" value="TreeGrafter"/>
</dbReference>
<comment type="caution">
    <text evidence="7">The sequence shown here is derived from an EMBL/GenBank/DDBJ whole genome shotgun (WGS) entry which is preliminary data.</text>
</comment>
<dbReference type="Proteomes" id="UP001174936">
    <property type="component" value="Unassembled WGS sequence"/>
</dbReference>
<evidence type="ECO:0000256" key="3">
    <source>
        <dbReference type="ARBA" id="ARBA00022630"/>
    </source>
</evidence>
<dbReference type="InterPro" id="IPR037069">
    <property type="entry name" value="AcylCoA_DH/ox_N_sf"/>
</dbReference>
<dbReference type="AlphaFoldDB" id="A0AA39YRS5"/>
<evidence type="ECO:0000259" key="5">
    <source>
        <dbReference type="Pfam" id="PF00441"/>
    </source>
</evidence>
<proteinExistence type="inferred from homology"/>
<dbReference type="SUPFAM" id="SSF56645">
    <property type="entry name" value="Acyl-CoA dehydrogenase NM domain-like"/>
    <property type="match status" value="1"/>
</dbReference>
<dbReference type="GO" id="GO:0003995">
    <property type="term" value="F:acyl-CoA dehydrogenase activity"/>
    <property type="evidence" value="ECO:0007669"/>
    <property type="project" value="TreeGrafter"/>
</dbReference>
<dbReference type="GO" id="GO:0033539">
    <property type="term" value="P:fatty acid beta-oxidation using acyl-CoA dehydrogenase"/>
    <property type="evidence" value="ECO:0007669"/>
    <property type="project" value="TreeGrafter"/>
</dbReference>
<dbReference type="InterPro" id="IPR009100">
    <property type="entry name" value="AcylCoA_DH/oxidase_NM_dom_sf"/>
</dbReference>
<sequence length="433" mass="45543">MPVDFHLSPSEAGTRAAAAGFAQNVLKPARAEYLKFEKHSERFQATQPTYATAVAGGLLKGQISPAHGGTGGTLVEAAIMVEECYAVEPSAALTIFATGLGLTPLNIAGKPEHAEFLAPFLSGEGTPLASLVFSEPGGVANALEKGAPGFQTTARREGDEWVINGEKMWATNCAGFDFKGCELACVVCRDVTEGAGYTADTDPRDRVMIILVTRADLDRNGPGAFEVLRHISTPGHTSVSGPHVRYTNVRVPAKNVLCPPGQGAQVAFGSFDASAVLVGAMGVGLMRAAYDAALAFAKRDSRNGAVPLLERQAFADLLSGIKMQAEAARALTWKAAHALENGPGDYDARREMALAAKVFCSDAAVKACTDAINAVGITAYDLDQPFAELLNAAMVLPIFDGGNVGIRRRHMQQLMLSPTYDAWAATYGPSQGQ</sequence>
<keyword evidence="8" id="KW-1185">Reference proteome</keyword>
<dbReference type="InterPro" id="IPR013786">
    <property type="entry name" value="AcylCoA_DH/ox_N"/>
</dbReference>
<dbReference type="Gene3D" id="1.20.140.10">
    <property type="entry name" value="Butyryl-CoA Dehydrogenase, subunit A, domain 3"/>
    <property type="match status" value="1"/>
</dbReference>
<comment type="similarity">
    <text evidence="2">Belongs to the acyl-CoA dehydrogenase family.</text>
</comment>
<dbReference type="Gene3D" id="1.10.540.10">
    <property type="entry name" value="Acyl-CoA dehydrogenase/oxidase, N-terminal domain"/>
    <property type="match status" value="1"/>
</dbReference>
<feature type="domain" description="Acyl-CoA dehydrogenase/oxidase C-terminal" evidence="5">
    <location>
        <begin position="261"/>
        <end position="409"/>
    </location>
</feature>
<dbReference type="Pfam" id="PF02771">
    <property type="entry name" value="Acyl-CoA_dh_N"/>
    <property type="match status" value="1"/>
</dbReference>
<evidence type="ECO:0000259" key="6">
    <source>
        <dbReference type="Pfam" id="PF02771"/>
    </source>
</evidence>
<evidence type="ECO:0000313" key="8">
    <source>
        <dbReference type="Proteomes" id="UP001174936"/>
    </source>
</evidence>
<evidence type="ECO:0000256" key="1">
    <source>
        <dbReference type="ARBA" id="ARBA00001974"/>
    </source>
</evidence>
<dbReference type="Pfam" id="PF00441">
    <property type="entry name" value="Acyl-CoA_dh_1"/>
    <property type="match status" value="1"/>
</dbReference>
<dbReference type="EMBL" id="JAULSV010000001">
    <property type="protein sequence ID" value="KAK0656756.1"/>
    <property type="molecule type" value="Genomic_DNA"/>
</dbReference>
<feature type="domain" description="Acyl-CoA dehydrogenase/oxidase N-terminal" evidence="6">
    <location>
        <begin position="14"/>
        <end position="124"/>
    </location>
</feature>
<dbReference type="InterPro" id="IPR036250">
    <property type="entry name" value="AcylCo_DH-like_C"/>
</dbReference>